<dbReference type="Gene3D" id="2.40.128.520">
    <property type="match status" value="1"/>
</dbReference>
<evidence type="ECO:0000259" key="2">
    <source>
        <dbReference type="Pfam" id="PF09917"/>
    </source>
</evidence>
<dbReference type="PANTHER" id="PTHR36919">
    <property type="entry name" value="BLR1215 PROTEIN"/>
    <property type="match status" value="1"/>
</dbReference>
<evidence type="ECO:0000313" key="3">
    <source>
        <dbReference type="EMBL" id="EPR80376.1"/>
    </source>
</evidence>
<feature type="signal peptide" evidence="1">
    <location>
        <begin position="1"/>
        <end position="30"/>
    </location>
</feature>
<name>S7WBN5_ACIJU</name>
<dbReference type="PATRIC" id="fig|1330047.3.peg.3289"/>
<comment type="caution">
    <text evidence="3">The sequence shown here is derived from an EMBL/GenBank/DDBJ whole genome shotgun (WGS) entry which is preliminary data.</text>
</comment>
<accession>S7WBN5</accession>
<evidence type="ECO:0000256" key="1">
    <source>
        <dbReference type="SAM" id="SignalP"/>
    </source>
</evidence>
<dbReference type="PANTHER" id="PTHR36919:SF3">
    <property type="entry name" value="BLL5882 PROTEIN"/>
    <property type="match status" value="1"/>
</dbReference>
<feature type="domain" description="DUF2147" evidence="2">
    <location>
        <begin position="35"/>
        <end position="157"/>
    </location>
</feature>
<dbReference type="Pfam" id="PF09917">
    <property type="entry name" value="DUF2147"/>
    <property type="match status" value="1"/>
</dbReference>
<dbReference type="eggNOG" id="COG4731">
    <property type="taxonomic scope" value="Bacteria"/>
</dbReference>
<protein>
    <recommendedName>
        <fullName evidence="2">DUF2147 domain-containing protein</fullName>
    </recommendedName>
</protein>
<keyword evidence="1" id="KW-0732">Signal</keyword>
<proteinExistence type="predicted"/>
<feature type="chain" id="PRO_5004558844" description="DUF2147 domain-containing protein" evidence="1">
    <location>
        <begin position="31"/>
        <end position="163"/>
    </location>
</feature>
<dbReference type="InterPro" id="IPR019223">
    <property type="entry name" value="DUF2147"/>
</dbReference>
<gene>
    <name evidence="3" type="ORF">L292_1660</name>
</gene>
<dbReference type="Proteomes" id="UP000018420">
    <property type="component" value="Unassembled WGS sequence"/>
</dbReference>
<dbReference type="EMBL" id="ASYZ01000213">
    <property type="protein sequence ID" value="EPR80376.1"/>
    <property type="molecule type" value="Genomic_DNA"/>
</dbReference>
<sequence length="163" mass="17846">MHYGAIYAKNSLMKGLMGMSLALCSLMTFAATPEGFWDSIDDKTGEKLSIIEIRKDTNNEYNGTIVYRYPVPGAKALSHCTKCSGALKNKPILGLQLLTGFKDDPNKANAYIDGRIVEPKSGRQYKGKGNLSSDGKCLRMRGYMGVSALGRTVVWIRTDKATP</sequence>
<organism evidence="3 4">
    <name type="scientific">Acinetobacter junii CIP 107470 = MTCC 11364</name>
    <dbReference type="NCBI Taxonomy" id="1217666"/>
    <lineage>
        <taxon>Bacteria</taxon>
        <taxon>Pseudomonadati</taxon>
        <taxon>Pseudomonadota</taxon>
        <taxon>Gammaproteobacteria</taxon>
        <taxon>Moraxellales</taxon>
        <taxon>Moraxellaceae</taxon>
        <taxon>Acinetobacter</taxon>
    </lineage>
</organism>
<evidence type="ECO:0000313" key="4">
    <source>
        <dbReference type="Proteomes" id="UP000018420"/>
    </source>
</evidence>
<dbReference type="AlphaFoldDB" id="S7WBN5"/>
<reference evidence="3 4" key="1">
    <citation type="submission" date="2013-05" db="EMBL/GenBank/DDBJ databases">
        <title>Genome assembly of Acinetobacter junii MTCC 11364.</title>
        <authorList>
            <person name="Khatri I."/>
            <person name="Singh N.K."/>
            <person name="Subramanian S."/>
            <person name="Mayilraj S."/>
        </authorList>
    </citation>
    <scope>NUCLEOTIDE SEQUENCE [LARGE SCALE GENOMIC DNA]</scope>
    <source>
        <strain evidence="3 4">MTCC 11364</strain>
    </source>
</reference>